<dbReference type="OrthoDB" id="3237043at2"/>
<reference evidence="3 4" key="1">
    <citation type="submission" date="2019-10" db="EMBL/GenBank/DDBJ databases">
        <title>Nocardia macrotermitis sp. nov. and Nocardia aurantia sp. nov., isolated from the gut of fungus growing-termite Macrotermes natalensis.</title>
        <authorList>
            <person name="Benndorf R."/>
            <person name="Schwitalla J."/>
            <person name="Martin K."/>
            <person name="De Beer W."/>
            <person name="Kaster A.-K."/>
            <person name="Vollmers J."/>
            <person name="Poulsen M."/>
            <person name="Beemelmanns C."/>
        </authorList>
    </citation>
    <scope>NUCLEOTIDE SEQUENCE [LARGE SCALE GENOMIC DNA]</scope>
    <source>
        <strain evidence="3 4">RB20</strain>
    </source>
</reference>
<dbReference type="PANTHER" id="PTHR24320">
    <property type="entry name" value="RETINOL DEHYDROGENASE"/>
    <property type="match status" value="1"/>
</dbReference>
<evidence type="ECO:0008006" key="5">
    <source>
        <dbReference type="Google" id="ProtNLM"/>
    </source>
</evidence>
<dbReference type="GO" id="GO:0016491">
    <property type="term" value="F:oxidoreductase activity"/>
    <property type="evidence" value="ECO:0007669"/>
    <property type="project" value="UniProtKB-KW"/>
</dbReference>
<evidence type="ECO:0000256" key="2">
    <source>
        <dbReference type="ARBA" id="ARBA00023002"/>
    </source>
</evidence>
<dbReference type="EMBL" id="WEGK01000008">
    <property type="protein sequence ID" value="MQY21055.1"/>
    <property type="molecule type" value="Genomic_DNA"/>
</dbReference>
<organism evidence="3 4">
    <name type="scientific">Nocardia macrotermitis</name>
    <dbReference type="NCBI Taxonomy" id="2585198"/>
    <lineage>
        <taxon>Bacteria</taxon>
        <taxon>Bacillati</taxon>
        <taxon>Actinomycetota</taxon>
        <taxon>Actinomycetes</taxon>
        <taxon>Mycobacteriales</taxon>
        <taxon>Nocardiaceae</taxon>
        <taxon>Nocardia</taxon>
    </lineage>
</organism>
<comment type="caution">
    <text evidence="3">The sequence shown here is derived from an EMBL/GenBank/DDBJ whole genome shotgun (WGS) entry which is preliminary data.</text>
</comment>
<name>A0A7K0D5M3_9NOCA</name>
<sequence>MSDTILITGASAGLGLLAAHDLARHGKHVVLGCRNAAKAKATAEGIRAEIPDARVDIVIIDTASIESVRAAVREIAASNAAPLGGIICNAGIQIVDGIEASVDGHELTFATNHLGHFQLVTGLLDSMSGNGRIIIVASEVHQGPRKSFGFPAPRWDDPARLADPATQLRGGNGRAGRIRYATSKLANVYFTYELARRLGSGGVTANAFDPGLMPETGLARDYPSVVRKGYQLMAPLVSLLPGASTAARSASDLAWLAVSEEVAGTTGKYFSGRREHASAPQSYDTERAARLWEVSEQLVAKKFG</sequence>
<dbReference type="RefSeq" id="WP_153411746.1">
    <property type="nucleotide sequence ID" value="NZ_WEGK01000008.1"/>
</dbReference>
<dbReference type="Pfam" id="PF00106">
    <property type="entry name" value="adh_short"/>
    <property type="match status" value="1"/>
</dbReference>
<dbReference type="AlphaFoldDB" id="A0A7K0D5M3"/>
<comment type="similarity">
    <text evidence="1">Belongs to the short-chain dehydrogenases/reductases (SDR) family.</text>
</comment>
<keyword evidence="4" id="KW-1185">Reference proteome</keyword>
<dbReference type="Gene3D" id="3.40.50.720">
    <property type="entry name" value="NAD(P)-binding Rossmann-like Domain"/>
    <property type="match status" value="1"/>
</dbReference>
<evidence type="ECO:0000256" key="1">
    <source>
        <dbReference type="ARBA" id="ARBA00006484"/>
    </source>
</evidence>
<dbReference type="SUPFAM" id="SSF51735">
    <property type="entry name" value="NAD(P)-binding Rossmann-fold domains"/>
    <property type="match status" value="1"/>
</dbReference>
<dbReference type="PRINTS" id="PR00081">
    <property type="entry name" value="GDHRDH"/>
</dbReference>
<dbReference type="InterPro" id="IPR002347">
    <property type="entry name" value="SDR_fam"/>
</dbReference>
<dbReference type="InterPro" id="IPR036291">
    <property type="entry name" value="NAD(P)-bd_dom_sf"/>
</dbReference>
<proteinExistence type="inferred from homology"/>
<accession>A0A7K0D5M3</accession>
<evidence type="ECO:0000313" key="3">
    <source>
        <dbReference type="EMBL" id="MQY21055.1"/>
    </source>
</evidence>
<evidence type="ECO:0000313" key="4">
    <source>
        <dbReference type="Proteomes" id="UP000438448"/>
    </source>
</evidence>
<keyword evidence="2" id="KW-0560">Oxidoreductase</keyword>
<gene>
    <name evidence="3" type="ORF">NRB20_41640</name>
</gene>
<dbReference type="Proteomes" id="UP000438448">
    <property type="component" value="Unassembled WGS sequence"/>
</dbReference>
<protein>
    <recommendedName>
        <fullName evidence="5">Protochlorophyllide reductase</fullName>
    </recommendedName>
</protein>
<dbReference type="PANTHER" id="PTHR24320:SF148">
    <property type="entry name" value="NAD(P)-BINDING ROSSMANN-FOLD SUPERFAMILY PROTEIN"/>
    <property type="match status" value="1"/>
</dbReference>